<name>A0ABY6ITR4_9HYPH</name>
<evidence type="ECO:0000256" key="1">
    <source>
        <dbReference type="SAM" id="MobiDB-lite"/>
    </source>
</evidence>
<dbReference type="InterPro" id="IPR001623">
    <property type="entry name" value="DnaJ_domain"/>
</dbReference>
<accession>A0ABY6ITR4</accession>
<sequence>MSINSKSKIFDSVRIKPRRTQVEEQVAAHPACDWEGCEKPGMHKAPKGARSEGQFHNFCLEHVRHYNKAYNYFSGMDDEEIADHATKMNAPGSRETWAYGSNRFGKSDPQPKKYKPRDYTGSQFRDVNGVFARLRSRARQDAGAKGEAAERTITLTGQDRAAFEVLGLEGRKPSNDIKSAYKALVKLHHPDANGGDKGSEDRLRNIISAYNHLKQRGFV</sequence>
<dbReference type="Pfam" id="PF00226">
    <property type="entry name" value="DnaJ"/>
    <property type="match status" value="1"/>
</dbReference>
<dbReference type="SUPFAM" id="SSF46565">
    <property type="entry name" value="Chaperone J-domain"/>
    <property type="match status" value="1"/>
</dbReference>
<dbReference type="Proteomes" id="UP001163882">
    <property type="component" value="Chromosome"/>
</dbReference>
<evidence type="ECO:0000259" key="2">
    <source>
        <dbReference type="PROSITE" id="PS50076"/>
    </source>
</evidence>
<dbReference type="Gene3D" id="1.10.287.110">
    <property type="entry name" value="DnaJ domain"/>
    <property type="match status" value="1"/>
</dbReference>
<dbReference type="RefSeq" id="WP_264226412.1">
    <property type="nucleotide sequence ID" value="NZ_CP107716.1"/>
</dbReference>
<dbReference type="EMBL" id="CP107716">
    <property type="protein sequence ID" value="UYQ72807.1"/>
    <property type="molecule type" value="Genomic_DNA"/>
</dbReference>
<feature type="domain" description="J" evidence="2">
    <location>
        <begin position="161"/>
        <end position="218"/>
    </location>
</feature>
<dbReference type="CDD" id="cd06257">
    <property type="entry name" value="DnaJ"/>
    <property type="match status" value="1"/>
</dbReference>
<gene>
    <name evidence="3" type="ORF">OF122_03235</name>
</gene>
<protein>
    <submittedName>
        <fullName evidence="3">J domain-containing protein</fullName>
    </submittedName>
</protein>
<feature type="region of interest" description="Disordered" evidence="1">
    <location>
        <begin position="99"/>
        <end position="120"/>
    </location>
</feature>
<evidence type="ECO:0000313" key="3">
    <source>
        <dbReference type="EMBL" id="UYQ72807.1"/>
    </source>
</evidence>
<dbReference type="InterPro" id="IPR036869">
    <property type="entry name" value="J_dom_sf"/>
</dbReference>
<dbReference type="PROSITE" id="PS50076">
    <property type="entry name" value="DNAJ_2"/>
    <property type="match status" value="1"/>
</dbReference>
<dbReference type="PRINTS" id="PR00625">
    <property type="entry name" value="JDOMAIN"/>
</dbReference>
<proteinExistence type="predicted"/>
<keyword evidence="4" id="KW-1185">Reference proteome</keyword>
<reference evidence="3" key="1">
    <citation type="submission" date="2022-10" db="EMBL/GenBank/DDBJ databases">
        <title>YIM 151497 complete genome.</title>
        <authorList>
            <person name="Chen X."/>
        </authorList>
    </citation>
    <scope>NUCLEOTIDE SEQUENCE</scope>
    <source>
        <strain evidence="3">YIM 151497</strain>
    </source>
</reference>
<organism evidence="3 4">
    <name type="scientific">Pelagibacterium flavum</name>
    <dbReference type="NCBI Taxonomy" id="2984530"/>
    <lineage>
        <taxon>Bacteria</taxon>
        <taxon>Pseudomonadati</taxon>
        <taxon>Pseudomonadota</taxon>
        <taxon>Alphaproteobacteria</taxon>
        <taxon>Hyphomicrobiales</taxon>
        <taxon>Devosiaceae</taxon>
        <taxon>Pelagibacterium</taxon>
    </lineage>
</organism>
<dbReference type="SMART" id="SM00271">
    <property type="entry name" value="DnaJ"/>
    <property type="match status" value="1"/>
</dbReference>
<evidence type="ECO:0000313" key="4">
    <source>
        <dbReference type="Proteomes" id="UP001163882"/>
    </source>
</evidence>